<accession>A0A4U1BBG3</accession>
<keyword evidence="1" id="KW-0732">Signal</keyword>
<organism evidence="3 4">
    <name type="scientific">Ferrimonas sediminicola</name>
    <dbReference type="NCBI Taxonomy" id="2569538"/>
    <lineage>
        <taxon>Bacteria</taxon>
        <taxon>Pseudomonadati</taxon>
        <taxon>Pseudomonadota</taxon>
        <taxon>Gammaproteobacteria</taxon>
        <taxon>Alteromonadales</taxon>
        <taxon>Ferrimonadaceae</taxon>
        <taxon>Ferrimonas</taxon>
    </lineage>
</organism>
<dbReference type="InterPro" id="IPR029467">
    <property type="entry name" value="Cyt_c7-like"/>
</dbReference>
<evidence type="ECO:0000313" key="3">
    <source>
        <dbReference type="EMBL" id="TKB48287.1"/>
    </source>
</evidence>
<evidence type="ECO:0000313" key="4">
    <source>
        <dbReference type="Proteomes" id="UP000305674"/>
    </source>
</evidence>
<gene>
    <name evidence="3" type="ORF">FCL40_13130</name>
</gene>
<dbReference type="InterPro" id="IPR026352">
    <property type="entry name" value="Nanowire_3heme"/>
</dbReference>
<name>A0A4U1BBG3_9GAMM</name>
<dbReference type="SUPFAM" id="SSF48695">
    <property type="entry name" value="Multiheme cytochromes"/>
    <property type="match status" value="1"/>
</dbReference>
<dbReference type="EMBL" id="SWCI01000008">
    <property type="protein sequence ID" value="TKB48287.1"/>
    <property type="molecule type" value="Genomic_DNA"/>
</dbReference>
<evidence type="ECO:0000256" key="1">
    <source>
        <dbReference type="SAM" id="SignalP"/>
    </source>
</evidence>
<dbReference type="AlphaFoldDB" id="A0A4U1BBG3"/>
<feature type="chain" id="PRO_5020850299" description="Cytochrome c7-like domain-containing protein" evidence="1">
    <location>
        <begin position="27"/>
        <end position="133"/>
    </location>
</feature>
<dbReference type="OrthoDB" id="6204631at2"/>
<dbReference type="Proteomes" id="UP000305674">
    <property type="component" value="Unassembled WGS sequence"/>
</dbReference>
<feature type="domain" description="Cytochrome c7-like" evidence="2">
    <location>
        <begin position="45"/>
        <end position="107"/>
    </location>
</feature>
<evidence type="ECO:0000259" key="2">
    <source>
        <dbReference type="Pfam" id="PF14522"/>
    </source>
</evidence>
<dbReference type="InterPro" id="IPR036280">
    <property type="entry name" value="Multihaem_cyt_sf"/>
</dbReference>
<sequence>MAMMKHTTLAMAAVLGALMGSPQARAEYGDVVMNNHSEQNGINPVVFPHWFHRARYGCKVCHSDLGMELEAGANGINMMTIMDGQHCGACHNGEIAWQLEHCDLCHSGKSGLETQVHGSTSAQLNTTQGEEAR</sequence>
<reference evidence="3 4" key="1">
    <citation type="submission" date="2019-04" db="EMBL/GenBank/DDBJ databases">
        <authorList>
            <person name="Hwang J.C."/>
        </authorList>
    </citation>
    <scope>NUCLEOTIDE SEQUENCE [LARGE SCALE GENOMIC DNA]</scope>
    <source>
        <strain evidence="3 4">IMCC35001</strain>
    </source>
</reference>
<dbReference type="Pfam" id="PF14522">
    <property type="entry name" value="Cytochrome_C7"/>
    <property type="match status" value="1"/>
</dbReference>
<dbReference type="NCBIfam" id="TIGR04257">
    <property type="entry name" value="nanowire_3heme"/>
    <property type="match status" value="1"/>
</dbReference>
<proteinExistence type="predicted"/>
<keyword evidence="4" id="KW-1185">Reference proteome</keyword>
<comment type="caution">
    <text evidence="3">The sequence shown here is derived from an EMBL/GenBank/DDBJ whole genome shotgun (WGS) entry which is preliminary data.</text>
</comment>
<protein>
    <recommendedName>
        <fullName evidence="2">Cytochrome c7-like domain-containing protein</fullName>
    </recommendedName>
</protein>
<feature type="signal peptide" evidence="1">
    <location>
        <begin position="1"/>
        <end position="26"/>
    </location>
</feature>
<dbReference type="Gene3D" id="3.90.10.10">
    <property type="entry name" value="Cytochrome C3"/>
    <property type="match status" value="1"/>
</dbReference>